<name>A0A165RK59_9APHY</name>
<evidence type="ECO:0000313" key="3">
    <source>
        <dbReference type="Proteomes" id="UP000076727"/>
    </source>
</evidence>
<proteinExistence type="predicted"/>
<evidence type="ECO:0000313" key="2">
    <source>
        <dbReference type="EMBL" id="KZT70858.1"/>
    </source>
</evidence>
<protein>
    <submittedName>
        <fullName evidence="2">Uncharacterized protein</fullName>
    </submittedName>
</protein>
<evidence type="ECO:0000256" key="1">
    <source>
        <dbReference type="SAM" id="MobiDB-lite"/>
    </source>
</evidence>
<sequence>MGAIVTEFSVRESPAENTTHDEASEPSRYGTPEASQTLLTTLHDNQGGRWPYISYTTATAYPRRSRTSCYQAILGLTCRLVTPPAAVFPVRGPTKAVGTARTPHIIAARAWEQGPCQQPVDGIDWQAPATRFESSTEFERSEGPHYGQLYEETTHANSSAV</sequence>
<dbReference type="EMBL" id="KV429049">
    <property type="protein sequence ID" value="KZT70858.1"/>
    <property type="molecule type" value="Genomic_DNA"/>
</dbReference>
<dbReference type="AlphaFoldDB" id="A0A165RK59"/>
<feature type="region of interest" description="Disordered" evidence="1">
    <location>
        <begin position="1"/>
        <end position="31"/>
    </location>
</feature>
<gene>
    <name evidence="2" type="ORF">DAEQUDRAFT_756189</name>
</gene>
<dbReference type="Proteomes" id="UP000076727">
    <property type="component" value="Unassembled WGS sequence"/>
</dbReference>
<accession>A0A165RK59</accession>
<reference evidence="2 3" key="1">
    <citation type="journal article" date="2016" name="Mol. Biol. Evol.">
        <title>Comparative Genomics of Early-Diverging Mushroom-Forming Fungi Provides Insights into the Origins of Lignocellulose Decay Capabilities.</title>
        <authorList>
            <person name="Nagy L.G."/>
            <person name="Riley R."/>
            <person name="Tritt A."/>
            <person name="Adam C."/>
            <person name="Daum C."/>
            <person name="Floudas D."/>
            <person name="Sun H."/>
            <person name="Yadav J.S."/>
            <person name="Pangilinan J."/>
            <person name="Larsson K.H."/>
            <person name="Matsuura K."/>
            <person name="Barry K."/>
            <person name="Labutti K."/>
            <person name="Kuo R."/>
            <person name="Ohm R.A."/>
            <person name="Bhattacharya S.S."/>
            <person name="Shirouzu T."/>
            <person name="Yoshinaga Y."/>
            <person name="Martin F.M."/>
            <person name="Grigoriev I.V."/>
            <person name="Hibbett D.S."/>
        </authorList>
    </citation>
    <scope>NUCLEOTIDE SEQUENCE [LARGE SCALE GENOMIC DNA]</scope>
    <source>
        <strain evidence="2 3">L-15889</strain>
    </source>
</reference>
<organism evidence="2 3">
    <name type="scientific">Daedalea quercina L-15889</name>
    <dbReference type="NCBI Taxonomy" id="1314783"/>
    <lineage>
        <taxon>Eukaryota</taxon>
        <taxon>Fungi</taxon>
        <taxon>Dikarya</taxon>
        <taxon>Basidiomycota</taxon>
        <taxon>Agaricomycotina</taxon>
        <taxon>Agaricomycetes</taxon>
        <taxon>Polyporales</taxon>
        <taxon>Fomitopsis</taxon>
    </lineage>
</organism>
<keyword evidence="3" id="KW-1185">Reference proteome</keyword>
<feature type="compositionally biased region" description="Basic and acidic residues" evidence="1">
    <location>
        <begin position="9"/>
        <end position="25"/>
    </location>
</feature>
<feature type="region of interest" description="Disordered" evidence="1">
    <location>
        <begin position="134"/>
        <end position="161"/>
    </location>
</feature>